<dbReference type="InterPro" id="IPR030391">
    <property type="entry name" value="MeTrfase_TrmA_CS"/>
</dbReference>
<proteinExistence type="inferred from homology"/>
<accession>A0A6N7S3F4</accession>
<evidence type="ECO:0000256" key="4">
    <source>
        <dbReference type="PROSITE-ProRule" id="PRU01024"/>
    </source>
</evidence>
<dbReference type="AlphaFoldDB" id="A0A6N7S3F4"/>
<dbReference type="EMBL" id="WKPI01000006">
    <property type="protein sequence ID" value="MSC32603.1"/>
    <property type="molecule type" value="Genomic_DNA"/>
</dbReference>
<dbReference type="InterPro" id="IPR010280">
    <property type="entry name" value="U5_MeTrfase_fam"/>
</dbReference>
<dbReference type="Gene3D" id="2.40.50.140">
    <property type="entry name" value="Nucleic acid-binding proteins"/>
    <property type="match status" value="1"/>
</dbReference>
<keyword evidence="3 4" id="KW-0949">S-adenosyl-L-methionine</keyword>
<dbReference type="EMBL" id="WKPJ01000003">
    <property type="protein sequence ID" value="MSA88423.1"/>
    <property type="molecule type" value="Genomic_DNA"/>
</dbReference>
<dbReference type="OrthoDB" id="9804590at2"/>
<dbReference type="PROSITE" id="PS01230">
    <property type="entry name" value="TRMA_1"/>
    <property type="match status" value="1"/>
</dbReference>
<reference evidence="9 10" key="1">
    <citation type="journal article" date="2019" name="Nat. Med.">
        <title>A library of human gut bacterial isolates paired with longitudinal multiomics data enables mechanistic microbiome research.</title>
        <authorList>
            <person name="Poyet M."/>
            <person name="Groussin M."/>
            <person name="Gibbons S.M."/>
            <person name="Avila-Pacheco J."/>
            <person name="Jiang X."/>
            <person name="Kearney S.M."/>
            <person name="Perrotta A.R."/>
            <person name="Berdy B."/>
            <person name="Zhao S."/>
            <person name="Lieberman T.D."/>
            <person name="Swanson P.K."/>
            <person name="Smith M."/>
            <person name="Roesemann S."/>
            <person name="Alexander J.E."/>
            <person name="Rich S.A."/>
            <person name="Livny J."/>
            <person name="Vlamakis H."/>
            <person name="Clish C."/>
            <person name="Bullock K."/>
            <person name="Deik A."/>
            <person name="Scott J."/>
            <person name="Pierce K.A."/>
            <person name="Xavier R.J."/>
            <person name="Alm E.J."/>
        </authorList>
    </citation>
    <scope>NUCLEOTIDE SEQUENCE [LARGE SCALE GENOMIC DNA]</scope>
    <source>
        <strain evidence="7 9">BIOML-A4</strain>
        <strain evidence="8 10">BIOML-A5</strain>
    </source>
</reference>
<dbReference type="Proteomes" id="UP000480929">
    <property type="component" value="Unassembled WGS sequence"/>
</dbReference>
<evidence type="ECO:0000313" key="8">
    <source>
        <dbReference type="EMBL" id="MSC32603.1"/>
    </source>
</evidence>
<dbReference type="NCBIfam" id="TIGR00479">
    <property type="entry name" value="rumA"/>
    <property type="match status" value="1"/>
</dbReference>
<evidence type="ECO:0000256" key="5">
    <source>
        <dbReference type="PROSITE-ProRule" id="PRU10015"/>
    </source>
</evidence>
<evidence type="ECO:0000313" key="10">
    <source>
        <dbReference type="Proteomes" id="UP000480929"/>
    </source>
</evidence>
<dbReference type="FunFam" id="2.40.50.1070:FF:000003">
    <property type="entry name" value="23S rRNA (Uracil-5-)-methyltransferase RumA"/>
    <property type="match status" value="1"/>
</dbReference>
<dbReference type="Gene3D" id="2.40.50.1070">
    <property type="match status" value="1"/>
</dbReference>
<evidence type="ECO:0000313" key="7">
    <source>
        <dbReference type="EMBL" id="MSA88423.1"/>
    </source>
</evidence>
<dbReference type="SUPFAM" id="SSF53335">
    <property type="entry name" value="S-adenosyl-L-methionine-dependent methyltransferases"/>
    <property type="match status" value="1"/>
</dbReference>
<dbReference type="PANTHER" id="PTHR11061">
    <property type="entry name" value="RNA M5U METHYLTRANSFERASE"/>
    <property type="match status" value="1"/>
</dbReference>
<feature type="binding site" evidence="4">
    <location>
        <position position="308"/>
    </location>
    <ligand>
        <name>S-adenosyl-L-methionine</name>
        <dbReference type="ChEBI" id="CHEBI:59789"/>
    </ligand>
</feature>
<sequence>MMYKVITMKEKKKETNKALKKAPKKDLKKEQKKEPTYTLKTICSGLDASGKGIVKIKNDKVLIENLLPQEEVELEYTIKKEPKVISAMRLSESADRVKPRCRIFDRCGGCQLQHVNYKAQLEWKKEKVQSLLGRYGQVQEILGMEEPWAYRNKVIATFSLNKKGKVIAGIYEEDSHQVVPYSECWIQDAMAAKILNTLCELMTKFRIEPYDEDKRTGLVRHCLIRIGHVSREVLVCLVCASPIFPARKQLVQQLRGRHPEITTIVMNVNNRSTSIVLGQQERVLCGTGKIQDQLCGLRFSITAKSFYQINTQQTEILYYKAMELANLTGQERVLDAYCGIGTISLVAAQKAKEVVGVEVNPVSIKNAIENARVNHIRNAWFVEADAGLFMEQAAREGQRYDVVLMDPPRSGADERFLKSLCQLSPDRIVYISCNPSTQARDLRHLTHEGYQVEAIVPVDLFPMTVHVETIVLLSKLKSSKHMKLD</sequence>
<comment type="similarity">
    <text evidence="4">Belongs to the class I-like SAM-binding methyltransferase superfamily. RNA M5U methyltransferase family.</text>
</comment>
<dbReference type="GO" id="GO:0070041">
    <property type="term" value="F:rRNA (uridine-C5-)-methyltransferase activity"/>
    <property type="evidence" value="ECO:0007669"/>
    <property type="project" value="TreeGrafter"/>
</dbReference>
<keyword evidence="10" id="KW-1185">Reference proteome</keyword>
<dbReference type="Proteomes" id="UP000433575">
    <property type="component" value="Unassembled WGS sequence"/>
</dbReference>
<dbReference type="CDD" id="cd02440">
    <property type="entry name" value="AdoMet_MTases"/>
    <property type="match status" value="1"/>
</dbReference>
<dbReference type="PROSITE" id="PS01231">
    <property type="entry name" value="TRMA_2"/>
    <property type="match status" value="1"/>
</dbReference>
<evidence type="ECO:0000256" key="3">
    <source>
        <dbReference type="ARBA" id="ARBA00022691"/>
    </source>
</evidence>
<dbReference type="Gene3D" id="3.40.50.150">
    <property type="entry name" value="Vaccinia Virus protein VP39"/>
    <property type="match status" value="1"/>
</dbReference>
<feature type="region of interest" description="Disordered" evidence="6">
    <location>
        <begin position="9"/>
        <end position="32"/>
    </location>
</feature>
<organism evidence="7 9">
    <name type="scientific">Holdemania massiliensis</name>
    <dbReference type="NCBI Taxonomy" id="1468449"/>
    <lineage>
        <taxon>Bacteria</taxon>
        <taxon>Bacillati</taxon>
        <taxon>Bacillota</taxon>
        <taxon>Erysipelotrichia</taxon>
        <taxon>Erysipelotrichales</taxon>
        <taxon>Erysipelotrichaceae</taxon>
        <taxon>Holdemania</taxon>
    </lineage>
</organism>
<feature type="active site" description="Nucleophile" evidence="4">
    <location>
        <position position="433"/>
    </location>
</feature>
<feature type="active site" evidence="5">
    <location>
        <position position="433"/>
    </location>
</feature>
<comment type="caution">
    <text evidence="7">The sequence shown here is derived from an EMBL/GenBank/DDBJ whole genome shotgun (WGS) entry which is preliminary data.</text>
</comment>
<evidence type="ECO:0000256" key="2">
    <source>
        <dbReference type="ARBA" id="ARBA00022679"/>
    </source>
</evidence>
<dbReference type="EC" id="2.1.1.190" evidence="7"/>
<dbReference type="FunFam" id="3.40.50.150:FF:000009">
    <property type="entry name" value="23S rRNA (Uracil(1939)-C(5))-methyltransferase RlmD"/>
    <property type="match status" value="1"/>
</dbReference>
<dbReference type="InterPro" id="IPR029063">
    <property type="entry name" value="SAM-dependent_MTases_sf"/>
</dbReference>
<dbReference type="InterPro" id="IPR030390">
    <property type="entry name" value="MeTrfase_TrmA_AS"/>
</dbReference>
<dbReference type="InterPro" id="IPR012340">
    <property type="entry name" value="NA-bd_OB-fold"/>
</dbReference>
<feature type="binding site" evidence="4">
    <location>
        <position position="358"/>
    </location>
    <ligand>
        <name>S-adenosyl-L-methionine</name>
        <dbReference type="ChEBI" id="CHEBI:59789"/>
    </ligand>
</feature>
<keyword evidence="1 4" id="KW-0489">Methyltransferase</keyword>
<feature type="binding site" evidence="4">
    <location>
        <position position="406"/>
    </location>
    <ligand>
        <name>S-adenosyl-L-methionine</name>
        <dbReference type="ChEBI" id="CHEBI:59789"/>
    </ligand>
</feature>
<feature type="binding site" evidence="4">
    <location>
        <position position="337"/>
    </location>
    <ligand>
        <name>S-adenosyl-L-methionine</name>
        <dbReference type="ChEBI" id="CHEBI:59789"/>
    </ligand>
</feature>
<keyword evidence="2 4" id="KW-0808">Transferase</keyword>
<dbReference type="PANTHER" id="PTHR11061:SF30">
    <property type="entry name" value="TRNA (URACIL(54)-C(5))-METHYLTRANSFERASE"/>
    <property type="match status" value="1"/>
</dbReference>
<name>A0A6N7S3F4_9FIRM</name>
<protein>
    <submittedName>
        <fullName evidence="7">23S rRNA (Uracil(1939)-C(5))-methyltransferase RlmD</fullName>
        <ecNumber evidence="7">2.1.1.190</ecNumber>
    </submittedName>
</protein>
<dbReference type="GO" id="GO:0070475">
    <property type="term" value="P:rRNA base methylation"/>
    <property type="evidence" value="ECO:0007669"/>
    <property type="project" value="TreeGrafter"/>
</dbReference>
<evidence type="ECO:0000256" key="6">
    <source>
        <dbReference type="SAM" id="MobiDB-lite"/>
    </source>
</evidence>
<dbReference type="Pfam" id="PF05958">
    <property type="entry name" value="tRNA_U5-meth_tr"/>
    <property type="match status" value="1"/>
</dbReference>
<dbReference type="PROSITE" id="PS51687">
    <property type="entry name" value="SAM_MT_RNA_M5U"/>
    <property type="match status" value="1"/>
</dbReference>
<evidence type="ECO:0000256" key="1">
    <source>
        <dbReference type="ARBA" id="ARBA00022603"/>
    </source>
</evidence>
<gene>
    <name evidence="7" type="primary">rlmD</name>
    <name evidence="8" type="ORF">GKD88_05655</name>
    <name evidence="7" type="ORF">GKE08_03705</name>
</gene>
<evidence type="ECO:0000313" key="9">
    <source>
        <dbReference type="Proteomes" id="UP000433575"/>
    </source>
</evidence>